<dbReference type="EMBL" id="BART01019515">
    <property type="protein sequence ID" value="GAG87121.1"/>
    <property type="molecule type" value="Genomic_DNA"/>
</dbReference>
<protein>
    <recommendedName>
        <fullName evidence="2">Tetratricopeptide repeat protein</fullName>
    </recommendedName>
</protein>
<evidence type="ECO:0000313" key="1">
    <source>
        <dbReference type="EMBL" id="GAG87121.1"/>
    </source>
</evidence>
<comment type="caution">
    <text evidence="1">The sequence shown here is derived from an EMBL/GenBank/DDBJ whole genome shotgun (WGS) entry which is preliminary data.</text>
</comment>
<gene>
    <name evidence="1" type="ORF">S01H4_36493</name>
</gene>
<dbReference type="InterPro" id="IPR011990">
    <property type="entry name" value="TPR-like_helical_dom_sf"/>
</dbReference>
<reference evidence="1" key="1">
    <citation type="journal article" date="2014" name="Front. Microbiol.">
        <title>High frequency of phylogenetically diverse reductive dehalogenase-homologous genes in deep subseafloor sedimentary metagenomes.</title>
        <authorList>
            <person name="Kawai M."/>
            <person name="Futagami T."/>
            <person name="Toyoda A."/>
            <person name="Takaki Y."/>
            <person name="Nishi S."/>
            <person name="Hori S."/>
            <person name="Arai W."/>
            <person name="Tsubouchi T."/>
            <person name="Morono Y."/>
            <person name="Uchiyama I."/>
            <person name="Ito T."/>
            <person name="Fujiyama A."/>
            <person name="Inagaki F."/>
            <person name="Takami H."/>
        </authorList>
    </citation>
    <scope>NUCLEOTIDE SEQUENCE</scope>
    <source>
        <strain evidence="1">Expedition CK06-06</strain>
    </source>
</reference>
<sequence>MIMKRAIITFLCLLIFTLAYPQEEPELKEAFLDGEYFMRYEEFKDALPLYLLVFENNTDNANINYRIGVCYLNIPGQKEKSISYLEKAVGN</sequence>
<accession>X1CS81</accession>
<organism evidence="1">
    <name type="scientific">marine sediment metagenome</name>
    <dbReference type="NCBI Taxonomy" id="412755"/>
    <lineage>
        <taxon>unclassified sequences</taxon>
        <taxon>metagenomes</taxon>
        <taxon>ecological metagenomes</taxon>
    </lineage>
</organism>
<feature type="non-terminal residue" evidence="1">
    <location>
        <position position="91"/>
    </location>
</feature>
<proteinExistence type="predicted"/>
<dbReference type="SUPFAM" id="SSF48452">
    <property type="entry name" value="TPR-like"/>
    <property type="match status" value="1"/>
</dbReference>
<dbReference type="Gene3D" id="1.25.40.10">
    <property type="entry name" value="Tetratricopeptide repeat domain"/>
    <property type="match status" value="1"/>
</dbReference>
<name>X1CS81_9ZZZZ</name>
<evidence type="ECO:0008006" key="2">
    <source>
        <dbReference type="Google" id="ProtNLM"/>
    </source>
</evidence>
<dbReference type="AlphaFoldDB" id="X1CS81"/>